<protein>
    <submittedName>
        <fullName evidence="2">DUF1189 family protein</fullName>
    </submittedName>
</protein>
<reference evidence="3" key="1">
    <citation type="journal article" date="2019" name="Int. J. Syst. Evol. Microbiol.">
        <title>The Global Catalogue of Microorganisms (GCM) 10K type strain sequencing project: providing services to taxonomists for standard genome sequencing and annotation.</title>
        <authorList>
            <consortium name="The Broad Institute Genomics Platform"/>
            <consortium name="The Broad Institute Genome Sequencing Center for Infectious Disease"/>
            <person name="Wu L."/>
            <person name="Ma J."/>
        </authorList>
    </citation>
    <scope>NUCLEOTIDE SEQUENCE [LARGE SCALE GENOMIC DNA]</scope>
    <source>
        <strain evidence="3">CCUG 56607</strain>
    </source>
</reference>
<gene>
    <name evidence="2" type="ORF">ACFQ2J_06120</name>
</gene>
<feature type="transmembrane region" description="Helical" evidence="1">
    <location>
        <begin position="74"/>
        <end position="103"/>
    </location>
</feature>
<evidence type="ECO:0000313" key="2">
    <source>
        <dbReference type="EMBL" id="MFD1018769.1"/>
    </source>
</evidence>
<dbReference type="EMBL" id="JBHTKL010000001">
    <property type="protein sequence ID" value="MFD1018769.1"/>
    <property type="molecule type" value="Genomic_DNA"/>
</dbReference>
<organism evidence="2 3">
    <name type="scientific">Thalassobacillus hwangdonensis</name>
    <dbReference type="NCBI Taxonomy" id="546108"/>
    <lineage>
        <taxon>Bacteria</taxon>
        <taxon>Bacillati</taxon>
        <taxon>Bacillota</taxon>
        <taxon>Bacilli</taxon>
        <taxon>Bacillales</taxon>
        <taxon>Bacillaceae</taxon>
        <taxon>Thalassobacillus</taxon>
    </lineage>
</organism>
<accession>A0ABW3KZW1</accession>
<dbReference type="Pfam" id="PF06691">
    <property type="entry name" value="DUF1189"/>
    <property type="match status" value="1"/>
</dbReference>
<evidence type="ECO:0000256" key="1">
    <source>
        <dbReference type="SAM" id="Phobius"/>
    </source>
</evidence>
<proteinExistence type="predicted"/>
<name>A0ABW3KZW1_9BACI</name>
<comment type="caution">
    <text evidence="2">The sequence shown here is derived from an EMBL/GenBank/DDBJ whole genome shotgun (WGS) entry which is preliminary data.</text>
</comment>
<keyword evidence="1" id="KW-0812">Transmembrane</keyword>
<dbReference type="RefSeq" id="WP_386057526.1">
    <property type="nucleotide sequence ID" value="NZ_JBHTKL010000001.1"/>
</dbReference>
<evidence type="ECO:0000313" key="3">
    <source>
        <dbReference type="Proteomes" id="UP001596990"/>
    </source>
</evidence>
<sequence>MNKTTQLIKSFYNFKMIGAFRILPIGKSIGYIFFLSLIVLIPVMASMLLSLLLSTSESVGGGMMKGISGGVFSIIFLPFIYLFISFFLMVMISFLSWLAYIYSVITHKRINYKQLWVVTSFAVTAPTLILVIVESFIVSVTSLVWVYLLGCMLYILLSLRYVPSKK</sequence>
<feature type="transmembrane region" description="Helical" evidence="1">
    <location>
        <begin position="31"/>
        <end position="54"/>
    </location>
</feature>
<feature type="transmembrane region" description="Helical" evidence="1">
    <location>
        <begin position="115"/>
        <end position="138"/>
    </location>
</feature>
<keyword evidence="3" id="KW-1185">Reference proteome</keyword>
<feature type="transmembrane region" description="Helical" evidence="1">
    <location>
        <begin position="144"/>
        <end position="162"/>
    </location>
</feature>
<dbReference type="InterPro" id="IPR009574">
    <property type="entry name" value="DUF1189"/>
</dbReference>
<dbReference type="Proteomes" id="UP001596990">
    <property type="component" value="Unassembled WGS sequence"/>
</dbReference>
<keyword evidence="1" id="KW-0472">Membrane</keyword>
<keyword evidence="1" id="KW-1133">Transmembrane helix</keyword>